<sequence length="70" mass="7596">MRLLTSNTYNILFAGLVIIAGLVGAHFCERPTLQKWMRALGIIGAILLVFAGAFWLGLVVAYNGFDAIVN</sequence>
<reference evidence="2 3" key="1">
    <citation type="submission" date="2015-02" db="EMBL/GenBank/DDBJ databases">
        <title>Draft genome sequence of Lactobacillus collinoides CUPV2371 isolated from a natural cider, the first genome sequence of a strain of this species.</title>
        <authorList>
            <person name="Puertas A.I."/>
            <person name="Spano G."/>
            <person name="Capozzi V."/>
            <person name="Lamontanara A."/>
            <person name="Orru L."/>
            <person name="Duenas M.T."/>
        </authorList>
    </citation>
    <scope>NUCLEOTIDE SEQUENCE [LARGE SCALE GENOMIC DNA]</scope>
    <source>
        <strain evidence="2 3">237</strain>
    </source>
</reference>
<keyword evidence="1" id="KW-1133">Transmembrane helix</keyword>
<accession>A0A166HFI9</accession>
<keyword evidence="3" id="KW-1185">Reference proteome</keyword>
<keyword evidence="1" id="KW-0812">Transmembrane</keyword>
<keyword evidence="1" id="KW-0472">Membrane</keyword>
<dbReference type="Proteomes" id="UP000076480">
    <property type="component" value="Unassembled WGS sequence"/>
</dbReference>
<feature type="transmembrane region" description="Helical" evidence="1">
    <location>
        <begin position="39"/>
        <end position="62"/>
    </location>
</feature>
<organism evidence="2 3">
    <name type="scientific">Secundilactobacillus collinoides</name>
    <name type="common">Lactobacillus collinoides</name>
    <dbReference type="NCBI Taxonomy" id="33960"/>
    <lineage>
        <taxon>Bacteria</taxon>
        <taxon>Bacillati</taxon>
        <taxon>Bacillota</taxon>
        <taxon>Bacilli</taxon>
        <taxon>Lactobacillales</taxon>
        <taxon>Lactobacillaceae</taxon>
        <taxon>Secundilactobacillus</taxon>
    </lineage>
</organism>
<feature type="transmembrane region" description="Helical" evidence="1">
    <location>
        <begin position="6"/>
        <end position="27"/>
    </location>
</feature>
<protein>
    <submittedName>
        <fullName evidence="2">Uncharacterized protein</fullName>
    </submittedName>
</protein>
<dbReference type="RefSeq" id="WP_054761847.1">
    <property type="nucleotide sequence ID" value="NZ_JYDC01000022.1"/>
</dbReference>
<dbReference type="AlphaFoldDB" id="A0A166HFI9"/>
<evidence type="ECO:0000313" key="2">
    <source>
        <dbReference type="EMBL" id="KZL42606.1"/>
    </source>
</evidence>
<evidence type="ECO:0000256" key="1">
    <source>
        <dbReference type="SAM" id="Phobius"/>
    </source>
</evidence>
<name>A0A166HFI9_SECCO</name>
<dbReference type="PATRIC" id="fig|33960.6.peg.1241"/>
<proteinExistence type="predicted"/>
<evidence type="ECO:0000313" key="3">
    <source>
        <dbReference type="Proteomes" id="UP000076480"/>
    </source>
</evidence>
<dbReference type="OrthoDB" id="9803416at2"/>
<gene>
    <name evidence="2" type="ORF">TY91_03895</name>
</gene>
<dbReference type="EMBL" id="JYDC01000022">
    <property type="protein sequence ID" value="KZL42606.1"/>
    <property type="molecule type" value="Genomic_DNA"/>
</dbReference>
<comment type="caution">
    <text evidence="2">The sequence shown here is derived from an EMBL/GenBank/DDBJ whole genome shotgun (WGS) entry which is preliminary data.</text>
</comment>